<evidence type="ECO:0000256" key="15">
    <source>
        <dbReference type="SAM" id="Phobius"/>
    </source>
</evidence>
<organism evidence="17 18">
    <name type="scientific">Gouania willdenowi</name>
    <name type="common">Blunt-snouted clingfish</name>
    <name type="synonym">Lepadogaster willdenowi</name>
    <dbReference type="NCBI Taxonomy" id="441366"/>
    <lineage>
        <taxon>Eukaryota</taxon>
        <taxon>Metazoa</taxon>
        <taxon>Chordata</taxon>
        <taxon>Craniata</taxon>
        <taxon>Vertebrata</taxon>
        <taxon>Euteleostomi</taxon>
        <taxon>Actinopterygii</taxon>
        <taxon>Neopterygii</taxon>
        <taxon>Teleostei</taxon>
        <taxon>Neoteleostei</taxon>
        <taxon>Acanthomorphata</taxon>
        <taxon>Ovalentaria</taxon>
        <taxon>Blenniimorphae</taxon>
        <taxon>Blenniiformes</taxon>
        <taxon>Gobiesocoidei</taxon>
        <taxon>Gobiesocidae</taxon>
        <taxon>Gobiesocinae</taxon>
        <taxon>Gouania</taxon>
    </lineage>
</organism>
<keyword evidence="6" id="KW-0479">Metal-binding</keyword>
<evidence type="ECO:0000256" key="3">
    <source>
        <dbReference type="ARBA" id="ARBA00012483"/>
    </source>
</evidence>
<evidence type="ECO:0000259" key="16">
    <source>
        <dbReference type="PROSITE" id="PS50089"/>
    </source>
</evidence>
<evidence type="ECO:0000256" key="8">
    <source>
        <dbReference type="ARBA" id="ARBA00022786"/>
    </source>
</evidence>
<dbReference type="AlphaFoldDB" id="A0A8C5DYX6"/>
<dbReference type="Pfam" id="PF13920">
    <property type="entry name" value="zf-C3HC4_3"/>
    <property type="match status" value="1"/>
</dbReference>
<evidence type="ECO:0000256" key="6">
    <source>
        <dbReference type="ARBA" id="ARBA00022723"/>
    </source>
</evidence>
<dbReference type="GO" id="GO:0061630">
    <property type="term" value="F:ubiquitin protein ligase activity"/>
    <property type="evidence" value="ECO:0007669"/>
    <property type="project" value="UniProtKB-EC"/>
</dbReference>
<evidence type="ECO:0000256" key="10">
    <source>
        <dbReference type="ARBA" id="ARBA00022833"/>
    </source>
</evidence>
<evidence type="ECO:0000256" key="1">
    <source>
        <dbReference type="ARBA" id="ARBA00000900"/>
    </source>
</evidence>
<evidence type="ECO:0000313" key="18">
    <source>
        <dbReference type="Proteomes" id="UP000694680"/>
    </source>
</evidence>
<feature type="domain" description="RING-type" evidence="16">
    <location>
        <begin position="301"/>
        <end position="338"/>
    </location>
</feature>
<reference evidence="17" key="2">
    <citation type="submission" date="2025-08" db="UniProtKB">
        <authorList>
            <consortium name="Ensembl"/>
        </authorList>
    </citation>
    <scope>IDENTIFICATION</scope>
</reference>
<dbReference type="InterPro" id="IPR001841">
    <property type="entry name" value="Znf_RING"/>
</dbReference>
<dbReference type="EC" id="2.3.2.27" evidence="3"/>
<evidence type="ECO:0000256" key="9">
    <source>
        <dbReference type="ARBA" id="ARBA00022787"/>
    </source>
</evidence>
<dbReference type="Gene3D" id="3.30.40.10">
    <property type="entry name" value="Zinc/RING finger domain, C3HC4 (zinc finger)"/>
    <property type="match status" value="1"/>
</dbReference>
<dbReference type="InterPro" id="IPR051652">
    <property type="entry name" value="MDM2_MDM4_MUL1"/>
</dbReference>
<evidence type="ECO:0000256" key="4">
    <source>
        <dbReference type="ARBA" id="ARBA00022679"/>
    </source>
</evidence>
<reference evidence="17" key="3">
    <citation type="submission" date="2025-09" db="UniProtKB">
        <authorList>
            <consortium name="Ensembl"/>
        </authorList>
    </citation>
    <scope>IDENTIFICATION</scope>
</reference>
<keyword evidence="18" id="KW-1185">Reference proteome</keyword>
<dbReference type="PROSITE" id="PS50089">
    <property type="entry name" value="ZF_RING_2"/>
    <property type="match status" value="1"/>
</dbReference>
<sequence>MEEFSVTASEVLCTVASLVLSGISYIIYRRSRADVEQLNKALHLPIDESLKDLIRVTPGESLQYAVIEGTVKSIGEPLRSQFYTNTLGVLQKFTLCDYWLQWNSTSRSWDKRDQVIHDKSSMVPFVLVGSDETTVRVQNPFHASGDYMETVYQKFHQNFSTFGETLGQYFSGVKPEGKLEIEKMLKVGTTLTGVGKLIMETDGTLSLRAPTNGAKYLLSFRDFSHVKEVALSSTFLWKFQFIICALLGVGWLSWIGFRYYRHLKALWRQEQEQRKFERLMAELLNTSELQDGQDNQPDNTCVICLNRSRNCALLDCGHVCCCYTCYQALPQPLCPICRQAIIRVLPLYHS</sequence>
<keyword evidence="4" id="KW-0808">Transferase</keyword>
<evidence type="ECO:0000256" key="14">
    <source>
        <dbReference type="PROSITE-ProRule" id="PRU00175"/>
    </source>
</evidence>
<dbReference type="Pfam" id="PF12483">
    <property type="entry name" value="GIDE"/>
    <property type="match status" value="1"/>
</dbReference>
<accession>A0A8C5DYX6</accession>
<dbReference type="InterPro" id="IPR013083">
    <property type="entry name" value="Znf_RING/FYVE/PHD"/>
</dbReference>
<evidence type="ECO:0000313" key="17">
    <source>
        <dbReference type="Ensembl" id="ENSGWIP00000013695.1"/>
    </source>
</evidence>
<gene>
    <name evidence="17" type="primary">LOC114480679</name>
</gene>
<comment type="subcellular location">
    <subcellularLocation>
        <location evidence="2">Mitochondrion outer membrane</location>
        <topology evidence="2">Multi-pass membrane protein</topology>
    </subcellularLocation>
</comment>
<dbReference type="Proteomes" id="UP000694680">
    <property type="component" value="Chromosome 18"/>
</dbReference>
<evidence type="ECO:0000256" key="2">
    <source>
        <dbReference type="ARBA" id="ARBA00004374"/>
    </source>
</evidence>
<keyword evidence="13 15" id="KW-0472">Membrane</keyword>
<evidence type="ECO:0000256" key="12">
    <source>
        <dbReference type="ARBA" id="ARBA00023128"/>
    </source>
</evidence>
<dbReference type="PANTHER" id="PTHR12183">
    <property type="entry name" value="MITOCHONDRIAL UBIQUITIN LIGASE ACTIVATOR OF NFKB 1"/>
    <property type="match status" value="1"/>
</dbReference>
<comment type="catalytic activity">
    <reaction evidence="1">
        <text>S-ubiquitinyl-[E2 ubiquitin-conjugating enzyme]-L-cysteine + [acceptor protein]-L-lysine = [E2 ubiquitin-conjugating enzyme]-L-cysteine + N(6)-ubiquitinyl-[acceptor protein]-L-lysine.</text>
        <dbReference type="EC" id="2.3.2.27"/>
    </reaction>
</comment>
<feature type="transmembrane region" description="Helical" evidence="15">
    <location>
        <begin position="6"/>
        <end position="28"/>
    </location>
</feature>
<keyword evidence="12" id="KW-0496">Mitochondrion</keyword>
<evidence type="ECO:0000256" key="13">
    <source>
        <dbReference type="ARBA" id="ARBA00023136"/>
    </source>
</evidence>
<keyword evidence="5 15" id="KW-0812">Transmembrane</keyword>
<feature type="transmembrane region" description="Helical" evidence="15">
    <location>
        <begin position="235"/>
        <end position="257"/>
    </location>
</feature>
<keyword evidence="7 14" id="KW-0863">Zinc-finger</keyword>
<keyword evidence="8" id="KW-0833">Ubl conjugation pathway</keyword>
<dbReference type="Ensembl" id="ENSGWIT00000015175.1">
    <property type="protein sequence ID" value="ENSGWIP00000013695.1"/>
    <property type="gene ID" value="ENSGWIG00000007774.1"/>
</dbReference>
<proteinExistence type="predicted"/>
<dbReference type="InterPro" id="IPR022170">
    <property type="entry name" value="MUL1-like"/>
</dbReference>
<evidence type="ECO:0000256" key="7">
    <source>
        <dbReference type="ARBA" id="ARBA00022771"/>
    </source>
</evidence>
<evidence type="ECO:0000256" key="5">
    <source>
        <dbReference type="ARBA" id="ARBA00022692"/>
    </source>
</evidence>
<name>A0A8C5DYX6_GOUWI</name>
<dbReference type="RefSeq" id="XP_028330859.1">
    <property type="nucleotide sequence ID" value="XM_028475058.1"/>
</dbReference>
<evidence type="ECO:0000256" key="11">
    <source>
        <dbReference type="ARBA" id="ARBA00022989"/>
    </source>
</evidence>
<dbReference type="SUPFAM" id="SSF57850">
    <property type="entry name" value="RING/U-box"/>
    <property type="match status" value="1"/>
</dbReference>
<dbReference type="PANTHER" id="PTHR12183:SF6">
    <property type="entry name" value="RING-TYPE E3 UBIQUITIN TRANSFERASE"/>
    <property type="match status" value="1"/>
</dbReference>
<dbReference type="GO" id="GO:0008270">
    <property type="term" value="F:zinc ion binding"/>
    <property type="evidence" value="ECO:0007669"/>
    <property type="project" value="UniProtKB-KW"/>
</dbReference>
<dbReference type="GeneID" id="114480679"/>
<keyword evidence="9" id="KW-1000">Mitochondrion outer membrane</keyword>
<protein>
    <recommendedName>
        <fullName evidence="3">RING-type E3 ubiquitin transferase</fullName>
        <ecNumber evidence="3">2.3.2.27</ecNumber>
    </recommendedName>
</protein>
<reference evidence="17" key="1">
    <citation type="submission" date="2020-06" db="EMBL/GenBank/DDBJ databases">
        <authorList>
            <consortium name="Wellcome Sanger Institute Data Sharing"/>
        </authorList>
    </citation>
    <scope>NUCLEOTIDE SEQUENCE [LARGE SCALE GENOMIC DNA]</scope>
</reference>
<dbReference type="OrthoDB" id="1711136at2759"/>
<keyword evidence="11 15" id="KW-1133">Transmembrane helix</keyword>
<dbReference type="GO" id="GO:0005741">
    <property type="term" value="C:mitochondrial outer membrane"/>
    <property type="evidence" value="ECO:0007669"/>
    <property type="project" value="UniProtKB-SubCell"/>
</dbReference>
<dbReference type="GO" id="GO:0016567">
    <property type="term" value="P:protein ubiquitination"/>
    <property type="evidence" value="ECO:0007669"/>
    <property type="project" value="InterPro"/>
</dbReference>
<keyword evidence="10" id="KW-0862">Zinc</keyword>